<dbReference type="SUPFAM" id="SSF53686">
    <property type="entry name" value="Tryptophan synthase beta subunit-like PLP-dependent enzymes"/>
    <property type="match status" value="1"/>
</dbReference>
<dbReference type="InterPro" id="IPR050147">
    <property type="entry name" value="Ser/Thr_Dehydratase"/>
</dbReference>
<evidence type="ECO:0000259" key="5">
    <source>
        <dbReference type="Pfam" id="PF00291"/>
    </source>
</evidence>
<dbReference type="FunFam" id="3.40.50.1100:FF:000005">
    <property type="entry name" value="Threonine dehydratase catabolic"/>
    <property type="match status" value="1"/>
</dbReference>
<dbReference type="GO" id="GO:0003941">
    <property type="term" value="F:L-serine ammonia-lyase activity"/>
    <property type="evidence" value="ECO:0007669"/>
    <property type="project" value="TreeGrafter"/>
</dbReference>
<keyword evidence="4" id="KW-0456">Lyase</keyword>
<comment type="cofactor">
    <cofactor evidence="1">
        <name>pyridoxal 5'-phosphate</name>
        <dbReference type="ChEBI" id="CHEBI:597326"/>
    </cofactor>
</comment>
<evidence type="ECO:0000256" key="4">
    <source>
        <dbReference type="ARBA" id="ARBA00023239"/>
    </source>
</evidence>
<dbReference type="AlphaFoldDB" id="A0A381X4L0"/>
<dbReference type="InterPro" id="IPR036052">
    <property type="entry name" value="TrpB-like_PALP_sf"/>
</dbReference>
<organism evidence="6">
    <name type="scientific">marine metagenome</name>
    <dbReference type="NCBI Taxonomy" id="408172"/>
    <lineage>
        <taxon>unclassified sequences</taxon>
        <taxon>metagenomes</taxon>
        <taxon>ecological metagenomes</taxon>
    </lineage>
</organism>
<dbReference type="GO" id="GO:0009097">
    <property type="term" value="P:isoleucine biosynthetic process"/>
    <property type="evidence" value="ECO:0007669"/>
    <property type="project" value="TreeGrafter"/>
</dbReference>
<dbReference type="GO" id="GO:0004794">
    <property type="term" value="F:threonine deaminase activity"/>
    <property type="evidence" value="ECO:0007669"/>
    <property type="project" value="TreeGrafter"/>
</dbReference>
<evidence type="ECO:0000256" key="3">
    <source>
        <dbReference type="ARBA" id="ARBA00022898"/>
    </source>
</evidence>
<dbReference type="PANTHER" id="PTHR48078:SF11">
    <property type="entry name" value="THREONINE DEHYDRATASE, MITOCHONDRIAL"/>
    <property type="match status" value="1"/>
</dbReference>
<feature type="domain" description="Tryptophan synthase beta chain-like PALP" evidence="5">
    <location>
        <begin position="12"/>
        <end position="257"/>
    </location>
</feature>
<dbReference type="EMBL" id="UINC01013895">
    <property type="protein sequence ID" value="SVA59689.1"/>
    <property type="molecule type" value="Genomic_DNA"/>
</dbReference>
<dbReference type="PROSITE" id="PS00165">
    <property type="entry name" value="DEHYDRATASE_SER_THR"/>
    <property type="match status" value="1"/>
</dbReference>
<sequence length="257" mass="28052">MADNSVVYEVAKVTPLSHAVQLSERFSNQIYLKREDEQSVHSFKLRGAYQKMFSLSTSKRQKGVVASSAGNHAQGVALAAQKLNLRAVIVMPKSTPKIKVEAVQRLGGEVVLHGDIYDDAYQHAKKLEAEQDLNFIHPYDDMDVIAGQATVGKEVLEQMQDVELVFVPVGGGGLIAGIASYIKHHCPKVKIIGVEPKDSPTLYEALKNNRITVLEDVGRFADGVAVKQVGKKTFKIASELVDEVVLVSNDEICAAIK</sequence>
<reference evidence="6" key="1">
    <citation type="submission" date="2018-05" db="EMBL/GenBank/DDBJ databases">
        <authorList>
            <person name="Lanie J.A."/>
            <person name="Ng W.-L."/>
            <person name="Kazmierczak K.M."/>
            <person name="Andrzejewski T.M."/>
            <person name="Davidsen T.M."/>
            <person name="Wayne K.J."/>
            <person name="Tettelin H."/>
            <person name="Glass J.I."/>
            <person name="Rusch D."/>
            <person name="Podicherti R."/>
            <person name="Tsui H.-C.T."/>
            <person name="Winkler M.E."/>
        </authorList>
    </citation>
    <scope>NUCLEOTIDE SEQUENCE</scope>
</reference>
<dbReference type="CDD" id="cd01562">
    <property type="entry name" value="Thr-dehyd"/>
    <property type="match status" value="1"/>
</dbReference>
<dbReference type="Gene3D" id="3.40.50.1100">
    <property type="match status" value="2"/>
</dbReference>
<evidence type="ECO:0000256" key="2">
    <source>
        <dbReference type="ARBA" id="ARBA00010869"/>
    </source>
</evidence>
<feature type="non-terminal residue" evidence="6">
    <location>
        <position position="257"/>
    </location>
</feature>
<gene>
    <name evidence="6" type="ORF">METZ01_LOCUS112543</name>
</gene>
<dbReference type="InterPro" id="IPR000634">
    <property type="entry name" value="Ser/Thr_deHydtase_PyrdxlP-BS"/>
</dbReference>
<comment type="similarity">
    <text evidence="2">Belongs to the serine/threonine dehydratase family.</text>
</comment>
<protein>
    <recommendedName>
        <fullName evidence="5">Tryptophan synthase beta chain-like PALP domain-containing protein</fullName>
    </recommendedName>
</protein>
<accession>A0A381X4L0</accession>
<evidence type="ECO:0000313" key="6">
    <source>
        <dbReference type="EMBL" id="SVA59689.1"/>
    </source>
</evidence>
<dbReference type="GO" id="GO:0006565">
    <property type="term" value="P:L-serine catabolic process"/>
    <property type="evidence" value="ECO:0007669"/>
    <property type="project" value="TreeGrafter"/>
</dbReference>
<dbReference type="GO" id="GO:0030170">
    <property type="term" value="F:pyridoxal phosphate binding"/>
    <property type="evidence" value="ECO:0007669"/>
    <property type="project" value="InterPro"/>
</dbReference>
<dbReference type="Pfam" id="PF00291">
    <property type="entry name" value="PALP"/>
    <property type="match status" value="1"/>
</dbReference>
<keyword evidence="3" id="KW-0663">Pyridoxal phosphate</keyword>
<proteinExistence type="inferred from homology"/>
<dbReference type="GO" id="GO:0006567">
    <property type="term" value="P:L-threonine catabolic process"/>
    <property type="evidence" value="ECO:0007669"/>
    <property type="project" value="TreeGrafter"/>
</dbReference>
<evidence type="ECO:0000256" key="1">
    <source>
        <dbReference type="ARBA" id="ARBA00001933"/>
    </source>
</evidence>
<dbReference type="InterPro" id="IPR001926">
    <property type="entry name" value="TrpB-like_PALP"/>
</dbReference>
<name>A0A381X4L0_9ZZZZ</name>
<dbReference type="PANTHER" id="PTHR48078">
    <property type="entry name" value="THREONINE DEHYDRATASE, MITOCHONDRIAL-RELATED"/>
    <property type="match status" value="1"/>
</dbReference>